<evidence type="ECO:0000256" key="6">
    <source>
        <dbReference type="ARBA" id="ARBA00022741"/>
    </source>
</evidence>
<dbReference type="SUPFAM" id="SSF53244">
    <property type="entry name" value="MurD-like peptide ligases, peptide-binding domain"/>
    <property type="match status" value="1"/>
</dbReference>
<proteinExistence type="inferred from homology"/>
<evidence type="ECO:0000256" key="9">
    <source>
        <dbReference type="SAM" id="Phobius"/>
    </source>
</evidence>
<keyword evidence="4" id="KW-0963">Cytoplasm</keyword>
<reference evidence="13" key="1">
    <citation type="submission" date="2018-06" db="EMBL/GenBank/DDBJ databases">
        <authorList>
            <person name="Zhirakovskaya E."/>
        </authorList>
    </citation>
    <scope>NUCLEOTIDE SEQUENCE</scope>
</reference>
<dbReference type="SUPFAM" id="SSF53623">
    <property type="entry name" value="MurD-like peptide ligases, catalytic domain"/>
    <property type="match status" value="1"/>
</dbReference>
<keyword evidence="9" id="KW-0472">Membrane</keyword>
<dbReference type="Gene3D" id="3.90.190.20">
    <property type="entry name" value="Mur ligase, C-terminal domain"/>
    <property type="match status" value="1"/>
</dbReference>
<dbReference type="Gene3D" id="3.40.1190.10">
    <property type="entry name" value="Mur-like, catalytic domain"/>
    <property type="match status" value="1"/>
</dbReference>
<evidence type="ECO:0000259" key="11">
    <source>
        <dbReference type="Pfam" id="PF02875"/>
    </source>
</evidence>
<keyword evidence="6" id="KW-0547">Nucleotide-binding</keyword>
<evidence type="ECO:0000256" key="5">
    <source>
        <dbReference type="ARBA" id="ARBA00022598"/>
    </source>
</evidence>
<dbReference type="GO" id="GO:0005737">
    <property type="term" value="C:cytoplasm"/>
    <property type="evidence" value="ECO:0007669"/>
    <property type="project" value="UniProtKB-SubCell"/>
</dbReference>
<dbReference type="PANTHER" id="PTHR43445">
    <property type="entry name" value="UDP-N-ACETYLMURAMATE--L-ALANINE LIGASE-RELATED"/>
    <property type="match status" value="1"/>
</dbReference>
<dbReference type="HAMAP" id="MF_00046">
    <property type="entry name" value="MurC"/>
    <property type="match status" value="1"/>
</dbReference>
<evidence type="ECO:0000256" key="8">
    <source>
        <dbReference type="ARBA" id="ARBA00047833"/>
    </source>
</evidence>
<feature type="domain" description="Mur ligase central" evidence="12">
    <location>
        <begin position="116"/>
        <end position="290"/>
    </location>
</feature>
<accession>A0A3B0UKF5</accession>
<keyword evidence="9" id="KW-0812">Transmembrane</keyword>
<sequence>MKKLNYDIVYFIGVGGIGMSALARWFNATGYGVFGYDKTPSELTETLEKEGIAIHYDDNVNKIPSDATKENTLVIYTPAIPPDHKELGYFKTEGFTIKKRAEVLGDISRNYFTVAVAGTHGKTTTSSMIAHLLHFAGVDITGFIGGIATNFNSNLVVGKTDKAIAVIEADEFDRSFLHLSPNIAVVTSTDADHLDIYGNGEELKNSFKSFIDKLEKDGELLISQKANESLDLSFGSEYGLEASKIRAENIKIGEGVFVFNYVDENTKIEGLELSLPGFHNIENALAAIRIALLLHIPAQKIKEGIKAYKGVKRRFEFIFKSATKVYIDDYAHHPEELNAFIKSVKALYPSKKLTVIFQPHLYSRTKDFSTGFAKALDQADQVWLLDIYPARELPMEGVTSDLILSQMELKDKKLINKEAVIQEIKNSDFEILATLGAGDIDRLVPEIKDVLQKMNAHA</sequence>
<evidence type="ECO:0000256" key="7">
    <source>
        <dbReference type="ARBA" id="ARBA00022840"/>
    </source>
</evidence>
<dbReference type="InterPro" id="IPR000713">
    <property type="entry name" value="Mur_ligase_N"/>
</dbReference>
<name>A0A3B0UKF5_9ZZZZ</name>
<dbReference type="GO" id="GO:0005524">
    <property type="term" value="F:ATP binding"/>
    <property type="evidence" value="ECO:0007669"/>
    <property type="project" value="UniProtKB-KW"/>
</dbReference>
<evidence type="ECO:0000256" key="1">
    <source>
        <dbReference type="ARBA" id="ARBA00004496"/>
    </source>
</evidence>
<evidence type="ECO:0000256" key="3">
    <source>
        <dbReference type="ARBA" id="ARBA00012211"/>
    </source>
</evidence>
<keyword evidence="7" id="KW-0067">ATP-binding</keyword>
<dbReference type="SUPFAM" id="SSF51984">
    <property type="entry name" value="MurCD N-terminal domain"/>
    <property type="match status" value="1"/>
</dbReference>
<dbReference type="AlphaFoldDB" id="A0A3B0UKF5"/>
<comment type="pathway">
    <text evidence="2">Cell wall biogenesis; peptidoglycan biosynthesis.</text>
</comment>
<protein>
    <recommendedName>
        <fullName evidence="3">UDP-N-acetylmuramate--L-alanine ligase</fullName>
        <ecNumber evidence="3">6.3.2.8</ecNumber>
    </recommendedName>
</protein>
<feature type="transmembrane region" description="Helical" evidence="9">
    <location>
        <begin position="7"/>
        <end position="26"/>
    </location>
</feature>
<dbReference type="NCBIfam" id="TIGR01082">
    <property type="entry name" value="murC"/>
    <property type="match status" value="1"/>
</dbReference>
<keyword evidence="5 13" id="KW-0436">Ligase</keyword>
<dbReference type="InterPro" id="IPR036565">
    <property type="entry name" value="Mur-like_cat_sf"/>
</dbReference>
<keyword evidence="9" id="KW-1133">Transmembrane helix</keyword>
<dbReference type="PANTHER" id="PTHR43445:SF3">
    <property type="entry name" value="UDP-N-ACETYLMURAMATE--L-ALANINE LIGASE"/>
    <property type="match status" value="1"/>
</dbReference>
<dbReference type="Gene3D" id="3.40.50.720">
    <property type="entry name" value="NAD(P)-binding Rossmann-like Domain"/>
    <property type="match status" value="1"/>
</dbReference>
<feature type="domain" description="Mur ligase N-terminal catalytic" evidence="10">
    <location>
        <begin position="9"/>
        <end position="111"/>
    </location>
</feature>
<dbReference type="Pfam" id="PF01225">
    <property type="entry name" value="Mur_ligase"/>
    <property type="match status" value="1"/>
</dbReference>
<dbReference type="GO" id="GO:0009252">
    <property type="term" value="P:peptidoglycan biosynthetic process"/>
    <property type="evidence" value="ECO:0007669"/>
    <property type="project" value="UniProtKB-UniPathway"/>
</dbReference>
<dbReference type="InterPro" id="IPR036615">
    <property type="entry name" value="Mur_ligase_C_dom_sf"/>
</dbReference>
<comment type="catalytic activity">
    <reaction evidence="8">
        <text>UDP-N-acetyl-alpha-D-muramate + L-alanine + ATP = UDP-N-acetyl-alpha-D-muramoyl-L-alanine + ADP + phosphate + H(+)</text>
        <dbReference type="Rhea" id="RHEA:23372"/>
        <dbReference type="ChEBI" id="CHEBI:15378"/>
        <dbReference type="ChEBI" id="CHEBI:30616"/>
        <dbReference type="ChEBI" id="CHEBI:43474"/>
        <dbReference type="ChEBI" id="CHEBI:57972"/>
        <dbReference type="ChEBI" id="CHEBI:70757"/>
        <dbReference type="ChEBI" id="CHEBI:83898"/>
        <dbReference type="ChEBI" id="CHEBI:456216"/>
        <dbReference type="EC" id="6.3.2.8"/>
    </reaction>
</comment>
<dbReference type="InterPro" id="IPR050061">
    <property type="entry name" value="MurCDEF_pg_biosynth"/>
</dbReference>
<dbReference type="InterPro" id="IPR005758">
    <property type="entry name" value="UDP-N-AcMur_Ala_ligase_MurC"/>
</dbReference>
<dbReference type="UniPathway" id="UPA00219"/>
<dbReference type="InterPro" id="IPR013221">
    <property type="entry name" value="Mur_ligase_cen"/>
</dbReference>
<evidence type="ECO:0000256" key="4">
    <source>
        <dbReference type="ARBA" id="ARBA00022490"/>
    </source>
</evidence>
<gene>
    <name evidence="13" type="ORF">MNBD_BACTEROID06-1624</name>
</gene>
<dbReference type="Pfam" id="PF02875">
    <property type="entry name" value="Mur_ligase_C"/>
    <property type="match status" value="1"/>
</dbReference>
<evidence type="ECO:0000256" key="2">
    <source>
        <dbReference type="ARBA" id="ARBA00004752"/>
    </source>
</evidence>
<organism evidence="13">
    <name type="scientific">hydrothermal vent metagenome</name>
    <dbReference type="NCBI Taxonomy" id="652676"/>
    <lineage>
        <taxon>unclassified sequences</taxon>
        <taxon>metagenomes</taxon>
        <taxon>ecological metagenomes</taxon>
    </lineage>
</organism>
<comment type="subcellular location">
    <subcellularLocation>
        <location evidence="1">Cytoplasm</location>
    </subcellularLocation>
</comment>
<evidence type="ECO:0000313" key="13">
    <source>
        <dbReference type="EMBL" id="VAW28793.1"/>
    </source>
</evidence>
<evidence type="ECO:0000259" key="12">
    <source>
        <dbReference type="Pfam" id="PF08245"/>
    </source>
</evidence>
<evidence type="ECO:0000259" key="10">
    <source>
        <dbReference type="Pfam" id="PF01225"/>
    </source>
</evidence>
<dbReference type="EC" id="6.3.2.8" evidence="3"/>
<dbReference type="GO" id="GO:0008763">
    <property type="term" value="F:UDP-N-acetylmuramate-L-alanine ligase activity"/>
    <property type="evidence" value="ECO:0007669"/>
    <property type="project" value="UniProtKB-EC"/>
</dbReference>
<feature type="domain" description="Mur ligase C-terminal" evidence="11">
    <location>
        <begin position="313"/>
        <end position="410"/>
    </location>
</feature>
<dbReference type="Pfam" id="PF08245">
    <property type="entry name" value="Mur_ligase_M"/>
    <property type="match status" value="1"/>
</dbReference>
<dbReference type="InterPro" id="IPR004101">
    <property type="entry name" value="Mur_ligase_C"/>
</dbReference>
<dbReference type="EMBL" id="UOES01000456">
    <property type="protein sequence ID" value="VAW28793.1"/>
    <property type="molecule type" value="Genomic_DNA"/>
</dbReference>